<proteinExistence type="predicted"/>
<reference evidence="2" key="1">
    <citation type="submission" date="2023-07" db="EMBL/GenBank/DDBJ databases">
        <title>draft genome sequence of fig (Ficus carica).</title>
        <authorList>
            <person name="Takahashi T."/>
            <person name="Nishimura K."/>
        </authorList>
    </citation>
    <scope>NUCLEOTIDE SEQUENCE</scope>
</reference>
<evidence type="ECO:0008006" key="4">
    <source>
        <dbReference type="Google" id="ProtNLM"/>
    </source>
</evidence>
<protein>
    <recommendedName>
        <fullName evidence="4">NADH dehydrogenase subunit 4L</fullName>
    </recommendedName>
</protein>
<keyword evidence="1" id="KW-0732">Signal</keyword>
<organism evidence="2 3">
    <name type="scientific">Ficus carica</name>
    <name type="common">Common fig</name>
    <dbReference type="NCBI Taxonomy" id="3494"/>
    <lineage>
        <taxon>Eukaryota</taxon>
        <taxon>Viridiplantae</taxon>
        <taxon>Streptophyta</taxon>
        <taxon>Embryophyta</taxon>
        <taxon>Tracheophyta</taxon>
        <taxon>Spermatophyta</taxon>
        <taxon>Magnoliopsida</taxon>
        <taxon>eudicotyledons</taxon>
        <taxon>Gunneridae</taxon>
        <taxon>Pentapetalae</taxon>
        <taxon>rosids</taxon>
        <taxon>fabids</taxon>
        <taxon>Rosales</taxon>
        <taxon>Moraceae</taxon>
        <taxon>Ficeae</taxon>
        <taxon>Ficus</taxon>
    </lineage>
</organism>
<comment type="caution">
    <text evidence="2">The sequence shown here is derived from an EMBL/GenBank/DDBJ whole genome shotgun (WGS) entry which is preliminary data.</text>
</comment>
<evidence type="ECO:0000313" key="3">
    <source>
        <dbReference type="Proteomes" id="UP001187192"/>
    </source>
</evidence>
<keyword evidence="3" id="KW-1185">Reference proteome</keyword>
<feature type="chain" id="PRO_5041635624" description="NADH dehydrogenase subunit 4L" evidence="1">
    <location>
        <begin position="21"/>
        <end position="85"/>
    </location>
</feature>
<feature type="signal peptide" evidence="1">
    <location>
        <begin position="1"/>
        <end position="20"/>
    </location>
</feature>
<evidence type="ECO:0000313" key="2">
    <source>
        <dbReference type="EMBL" id="GMN52560.1"/>
    </source>
</evidence>
<accession>A0AA88AIH6</accession>
<dbReference type="EMBL" id="BTGU01000042">
    <property type="protein sequence ID" value="GMN52560.1"/>
    <property type="molecule type" value="Genomic_DNA"/>
</dbReference>
<dbReference type="AlphaFoldDB" id="A0AA88AIH6"/>
<dbReference type="Proteomes" id="UP001187192">
    <property type="component" value="Unassembled WGS sequence"/>
</dbReference>
<evidence type="ECO:0000256" key="1">
    <source>
        <dbReference type="SAM" id="SignalP"/>
    </source>
</evidence>
<gene>
    <name evidence="2" type="ORF">TIFTF001_021706</name>
</gene>
<sequence>MLMVIARVFHILVFEGISLASPGVHQSISPTLMVILSAALSLKACDDRALVFSLLCLGELEVLLAMSLSGDVCGLGATCYMLSMD</sequence>
<name>A0AA88AIH6_FICCA</name>